<gene>
    <name evidence="3" type="ORF">SLS56_008590</name>
</gene>
<dbReference type="EMBL" id="JAJVDC020000129">
    <property type="protein sequence ID" value="KAL1622909.1"/>
    <property type="molecule type" value="Genomic_DNA"/>
</dbReference>
<dbReference type="PANTHER" id="PTHR42912">
    <property type="entry name" value="METHYLTRANSFERASE"/>
    <property type="match status" value="1"/>
</dbReference>
<dbReference type="CDD" id="cd02440">
    <property type="entry name" value="AdoMet_MTases"/>
    <property type="match status" value="1"/>
</dbReference>
<name>A0ABR3SJQ7_9PEZI</name>
<evidence type="ECO:0000313" key="4">
    <source>
        <dbReference type="Proteomes" id="UP001521116"/>
    </source>
</evidence>
<feature type="transmembrane region" description="Helical" evidence="2">
    <location>
        <begin position="63"/>
        <end position="85"/>
    </location>
</feature>
<dbReference type="Gene3D" id="3.40.50.150">
    <property type="entry name" value="Vaccinia Virus protein VP39"/>
    <property type="match status" value="1"/>
</dbReference>
<feature type="region of interest" description="Disordered" evidence="1">
    <location>
        <begin position="1"/>
        <end position="34"/>
    </location>
</feature>
<keyword evidence="4" id="KW-1185">Reference proteome</keyword>
<evidence type="ECO:0000313" key="3">
    <source>
        <dbReference type="EMBL" id="KAL1622909.1"/>
    </source>
</evidence>
<sequence>MGSKSAPPPRGPSSKPPPKASSPRPKPLAYAPRSRAPRLLAAQAAIDAAKSPAALQRSRRIPLIGAGLVGAGIAFYIASVGYSMANPYVPAHAVPADVSDRYDHTAAKFDEEVGGTEKALGLNRLRKKMARQAQGDVLELSAGTGRNTQFYDWGRVRSLVLLDQSAPMLEVAKRKWEELKREKEDRAKRMVGVREKIGSVEFRAQSAFEPIEGPQDVKTGGKDQEVGKFDTIVQTMGLCSTSEPEKLLQRMAAMLKRNGKIFLLEHGRGTHDWLNNFLDKAAPGHADKHGCWWNKDIGDIVEKSGLEVVQISRPWYHFGTTWWVELRKNEKVEAEAALRRSSDSGATLRDGTSSPDGKRSWWGGWTSSS</sequence>
<organism evidence="3 4">
    <name type="scientific">Neofusicoccum ribis</name>
    <dbReference type="NCBI Taxonomy" id="45134"/>
    <lineage>
        <taxon>Eukaryota</taxon>
        <taxon>Fungi</taxon>
        <taxon>Dikarya</taxon>
        <taxon>Ascomycota</taxon>
        <taxon>Pezizomycotina</taxon>
        <taxon>Dothideomycetes</taxon>
        <taxon>Dothideomycetes incertae sedis</taxon>
        <taxon>Botryosphaeriales</taxon>
        <taxon>Botryosphaeriaceae</taxon>
        <taxon>Neofusicoccum</taxon>
    </lineage>
</organism>
<keyword evidence="2" id="KW-0812">Transmembrane</keyword>
<reference evidence="3 4" key="1">
    <citation type="submission" date="2024-02" db="EMBL/GenBank/DDBJ databases">
        <title>De novo assembly and annotation of 12 fungi associated with fruit tree decline syndrome in Ontario, Canada.</title>
        <authorList>
            <person name="Sulman M."/>
            <person name="Ellouze W."/>
            <person name="Ilyukhin E."/>
        </authorList>
    </citation>
    <scope>NUCLEOTIDE SEQUENCE [LARGE SCALE GENOMIC DNA]</scope>
    <source>
        <strain evidence="3 4">M1-105</strain>
    </source>
</reference>
<dbReference type="InterPro" id="IPR050508">
    <property type="entry name" value="Methyltransf_Superfamily"/>
</dbReference>
<keyword evidence="2" id="KW-0472">Membrane</keyword>
<evidence type="ECO:0000256" key="2">
    <source>
        <dbReference type="SAM" id="Phobius"/>
    </source>
</evidence>
<dbReference type="Pfam" id="PF13489">
    <property type="entry name" value="Methyltransf_23"/>
    <property type="match status" value="1"/>
</dbReference>
<feature type="compositionally biased region" description="Pro residues" evidence="1">
    <location>
        <begin position="1"/>
        <end position="26"/>
    </location>
</feature>
<proteinExistence type="predicted"/>
<accession>A0ABR3SJQ7</accession>
<keyword evidence="2" id="KW-1133">Transmembrane helix</keyword>
<evidence type="ECO:0008006" key="5">
    <source>
        <dbReference type="Google" id="ProtNLM"/>
    </source>
</evidence>
<comment type="caution">
    <text evidence="3">The sequence shown here is derived from an EMBL/GenBank/DDBJ whole genome shotgun (WGS) entry which is preliminary data.</text>
</comment>
<dbReference type="PANTHER" id="PTHR42912:SF83">
    <property type="entry name" value="METHYLTRANSFERASE TYPE 11 DOMAIN-CONTAINING PROTEIN"/>
    <property type="match status" value="1"/>
</dbReference>
<dbReference type="Proteomes" id="UP001521116">
    <property type="component" value="Unassembled WGS sequence"/>
</dbReference>
<protein>
    <recommendedName>
        <fullName evidence="5">Ubiquinone/menaquinone biosynthesis-related protein</fullName>
    </recommendedName>
</protein>
<dbReference type="InterPro" id="IPR029063">
    <property type="entry name" value="SAM-dependent_MTases_sf"/>
</dbReference>
<feature type="region of interest" description="Disordered" evidence="1">
    <location>
        <begin position="338"/>
        <end position="369"/>
    </location>
</feature>
<dbReference type="SUPFAM" id="SSF53335">
    <property type="entry name" value="S-adenosyl-L-methionine-dependent methyltransferases"/>
    <property type="match status" value="1"/>
</dbReference>
<evidence type="ECO:0000256" key="1">
    <source>
        <dbReference type="SAM" id="MobiDB-lite"/>
    </source>
</evidence>